<dbReference type="GO" id="GO:0045732">
    <property type="term" value="P:positive regulation of protein catabolic process"/>
    <property type="evidence" value="ECO:0007669"/>
    <property type="project" value="TreeGrafter"/>
</dbReference>
<dbReference type="PANTHER" id="PTHR37486">
    <property type="entry name" value="STRINGENT STARVATION PROTEIN B"/>
    <property type="match status" value="1"/>
</dbReference>
<dbReference type="STRING" id="754476.Q7A_628"/>
<feature type="compositionally biased region" description="Low complexity" evidence="1">
    <location>
        <begin position="115"/>
        <end position="124"/>
    </location>
</feature>
<dbReference type="RefSeq" id="WP_014705849.1">
    <property type="nucleotide sequence ID" value="NC_017857.3"/>
</dbReference>
<protein>
    <submittedName>
        <fullName evidence="2">Stringent starvation protein B</fullName>
    </submittedName>
</protein>
<feature type="region of interest" description="Disordered" evidence="1">
    <location>
        <begin position="98"/>
        <end position="135"/>
    </location>
</feature>
<dbReference type="PANTHER" id="PTHR37486:SF1">
    <property type="entry name" value="STRINGENT STARVATION PROTEIN B"/>
    <property type="match status" value="1"/>
</dbReference>
<dbReference type="Gene3D" id="2.30.30.220">
    <property type="entry name" value="SspB-like"/>
    <property type="match status" value="1"/>
</dbReference>
<dbReference type="HOGENOM" id="CLU_118425_2_0_6"/>
<dbReference type="InterPro" id="IPR036760">
    <property type="entry name" value="SspB-like_sf"/>
</dbReference>
<dbReference type="PATRIC" id="fig|754476.3.peg.618"/>
<evidence type="ECO:0000313" key="2">
    <source>
        <dbReference type="EMBL" id="AFI83474.1"/>
    </source>
</evidence>
<keyword evidence="3" id="KW-1185">Reference proteome</keyword>
<dbReference type="SUPFAM" id="SSF101738">
    <property type="entry name" value="SspB-like"/>
    <property type="match status" value="1"/>
</dbReference>
<reference evidence="2 3" key="1">
    <citation type="journal article" date="2012" name="J. Bacteriol.">
        <title>Complete genome sequences of Methylophaga sp. strain JAM1 and Methylophaga sp. strain JAM7.</title>
        <authorList>
            <person name="Villeneuve C."/>
            <person name="Martineau C."/>
            <person name="Mauffrey F."/>
            <person name="Villemur R."/>
        </authorList>
    </citation>
    <scope>NUCLEOTIDE SEQUENCE [LARGE SCALE GENOMIC DNA]</scope>
    <source>
        <strain evidence="2 3">JAM1</strain>
    </source>
</reference>
<dbReference type="PIRSF" id="PIRSF005276">
    <property type="entry name" value="SspB"/>
    <property type="match status" value="1"/>
</dbReference>
<gene>
    <name evidence="2" type="ordered locus">Q7A_628</name>
</gene>
<dbReference type="InterPro" id="IPR007481">
    <property type="entry name" value="SspB"/>
</dbReference>
<dbReference type="KEGG" id="mej:Q7A_628"/>
<evidence type="ECO:0000313" key="3">
    <source>
        <dbReference type="Proteomes" id="UP000009144"/>
    </source>
</evidence>
<sequence>MSMSSQKPYLIRAIYQWLLDNGCTPYLLVNTDNEGVVVPEQYIRDARIVLNLAPDAINGLNMDNARVSFSARFSGKAMDLFIPVIAIQAIYGKENNEGMFFPEEDHTPPSPPDTTEPSTTPTKKPNGKPSLKLVK</sequence>
<dbReference type="NCBIfam" id="NF008769">
    <property type="entry name" value="PRK11798.2-5"/>
    <property type="match status" value="1"/>
</dbReference>
<dbReference type="EMBL" id="CP003390">
    <property type="protein sequence ID" value="AFI83474.1"/>
    <property type="molecule type" value="Genomic_DNA"/>
</dbReference>
<dbReference type="eggNOG" id="COG2969">
    <property type="taxonomic scope" value="Bacteria"/>
</dbReference>
<dbReference type="GO" id="GO:0005840">
    <property type="term" value="C:ribosome"/>
    <property type="evidence" value="ECO:0007669"/>
    <property type="project" value="TreeGrafter"/>
</dbReference>
<evidence type="ECO:0000256" key="1">
    <source>
        <dbReference type="SAM" id="MobiDB-lite"/>
    </source>
</evidence>
<reference evidence="2 3" key="2">
    <citation type="journal article" date="2013" name="Int. J. Syst. Evol. Microbiol.">
        <title>Methylophaga nitratireducenticrescens sp. nov. and Methylophaga frappieri sp. nov., isolated from the biofilm of the methanol-fed denitrification system treating the seawater at the Montreal Biodome.</title>
        <authorList>
            <person name="Villeneuve C."/>
            <person name="Martineau C."/>
            <person name="Mauffrey F."/>
            <person name="Villemur R."/>
        </authorList>
    </citation>
    <scope>NUCLEOTIDE SEQUENCE [LARGE SCALE GENOMIC DNA]</scope>
    <source>
        <strain evidence="2 3">JAM1</strain>
    </source>
</reference>
<name>I1XGF5_METNJ</name>
<accession>I1XGF5</accession>
<dbReference type="AlphaFoldDB" id="I1XGF5"/>
<dbReference type="Pfam" id="PF04386">
    <property type="entry name" value="SspB"/>
    <property type="match status" value="1"/>
</dbReference>
<organism evidence="2 3">
    <name type="scientific">Methylophaga nitratireducenticrescens</name>
    <dbReference type="NCBI Taxonomy" id="754476"/>
    <lineage>
        <taxon>Bacteria</taxon>
        <taxon>Pseudomonadati</taxon>
        <taxon>Pseudomonadota</taxon>
        <taxon>Gammaproteobacteria</taxon>
        <taxon>Thiotrichales</taxon>
        <taxon>Piscirickettsiaceae</taxon>
        <taxon>Methylophaga</taxon>
    </lineage>
</organism>
<proteinExistence type="predicted"/>
<dbReference type="GO" id="GO:0005829">
    <property type="term" value="C:cytosol"/>
    <property type="evidence" value="ECO:0007669"/>
    <property type="project" value="TreeGrafter"/>
</dbReference>
<dbReference type="Proteomes" id="UP000009144">
    <property type="component" value="Chromosome"/>
</dbReference>